<keyword evidence="11" id="KW-1185">Reference proteome</keyword>
<comment type="catalytic activity">
    <reaction evidence="1">
        <text>Hydrolysis of Pro-|-Xaa &gt;&gt; Ala-|-Xaa in oligopeptides.</text>
        <dbReference type="EC" id="3.4.21.26"/>
    </reaction>
</comment>
<dbReference type="KEGG" id="abas:ACPOL_2516"/>
<dbReference type="Gene3D" id="3.40.50.1820">
    <property type="entry name" value="alpha/beta hydrolase"/>
    <property type="match status" value="1"/>
</dbReference>
<dbReference type="GO" id="GO:0005829">
    <property type="term" value="C:cytosol"/>
    <property type="evidence" value="ECO:0007669"/>
    <property type="project" value="TreeGrafter"/>
</dbReference>
<dbReference type="Gene3D" id="2.130.10.120">
    <property type="entry name" value="Prolyl oligopeptidase, N-terminal domain"/>
    <property type="match status" value="1"/>
</dbReference>
<dbReference type="GO" id="GO:0004252">
    <property type="term" value="F:serine-type endopeptidase activity"/>
    <property type="evidence" value="ECO:0007669"/>
    <property type="project" value="UniProtKB-EC"/>
</dbReference>
<dbReference type="Proteomes" id="UP000253606">
    <property type="component" value="Chromosome"/>
</dbReference>
<organism evidence="10 11">
    <name type="scientific">Acidisarcina polymorpha</name>
    <dbReference type="NCBI Taxonomy" id="2211140"/>
    <lineage>
        <taxon>Bacteria</taxon>
        <taxon>Pseudomonadati</taxon>
        <taxon>Acidobacteriota</taxon>
        <taxon>Terriglobia</taxon>
        <taxon>Terriglobales</taxon>
        <taxon>Acidobacteriaceae</taxon>
        <taxon>Acidisarcina</taxon>
    </lineage>
</organism>
<sequence>MRLMPLFVTPVILLAAAEPLPSTAQDSVTIHGRAGITLPAPPATATAPVVDVYQSGDSGQPVKVSDNYRWLEDAKSPETRSFIAAQNAYTQQYLHQVKILPEVRTQMAALLRVDVIGTPVRRGDRFFFTKRLASENQASIYLRNGLHGTDDRLIDANTLSTDQNTSVTMLDLNDSGSLMAYGLRVGGADELEVHFLDLASRKDTSDKLPSARYYGVQISPDGKGAYYSKFFPQEGTRAFYHVFGTPPESDVTILGGEYRGEKLGEIDNVQIRITENGHFLVLSVGHGVPAKRQDVLLKDLRIADAPIVPLVYGIESRFDVDNFGDTFYVDTDYQAPNHRILKAELGKTPDQWQTIIPEAKDVIEQVALVDGKLYVLRLKDVKSELTVYTLDGKESGKIDFPGVGAGSTLIGRGEEKDGFYSFQSIVTPPTIYHYDTTTGRSEVFAAIKVPFHSEEYEVKEIFYTSKDGTRVPMFIAGRKGLKRDGSERLLMTGYGGFAASETPVWNSEYAWWLQQGGWFALPSLRGGNEYGEAWHKAAMFEKKQNVFDDWFAAAEYLIREKYTSPEHFAIRGRSNGGLLMGASMTQRPDLFGAIWCGYPLLDMLRYQRFLMGRTWTTEYGSAENPGDFSYIYKYSPYQHVVAGTKYPAIMFFTGDGDTRVDPMNARKMTPLMQTSSSSGRPILLHYSLKGGHSAGVSQTQLVEDYADEMAFLWTETGS</sequence>
<dbReference type="GO" id="GO:0070012">
    <property type="term" value="F:oligopeptidase activity"/>
    <property type="evidence" value="ECO:0007669"/>
    <property type="project" value="TreeGrafter"/>
</dbReference>
<dbReference type="SUPFAM" id="SSF53474">
    <property type="entry name" value="alpha/beta-Hydrolases"/>
    <property type="match status" value="1"/>
</dbReference>
<keyword evidence="7" id="KW-0732">Signal</keyword>
<dbReference type="PRINTS" id="PR00862">
    <property type="entry name" value="PROLIGOPTASE"/>
</dbReference>
<evidence type="ECO:0000313" key="10">
    <source>
        <dbReference type="EMBL" id="AXC11836.1"/>
    </source>
</evidence>
<dbReference type="SUPFAM" id="SSF50993">
    <property type="entry name" value="Peptidase/esterase 'gauge' domain"/>
    <property type="match status" value="1"/>
</dbReference>
<dbReference type="Pfam" id="PF00326">
    <property type="entry name" value="Peptidase_S9"/>
    <property type="match status" value="1"/>
</dbReference>
<reference evidence="10 11" key="1">
    <citation type="journal article" date="2018" name="Front. Microbiol.">
        <title>Hydrolytic Capabilities as a Key to Environmental Success: Chitinolytic and Cellulolytic Acidobacteria From Acidic Sub-arctic Soils and Boreal Peatlands.</title>
        <authorList>
            <person name="Belova S.E."/>
            <person name="Ravin N.V."/>
            <person name="Pankratov T.A."/>
            <person name="Rakitin A.L."/>
            <person name="Ivanova A.A."/>
            <person name="Beletsky A.V."/>
            <person name="Mardanov A.V."/>
            <person name="Sinninghe Damste J.S."/>
            <person name="Dedysh S.N."/>
        </authorList>
    </citation>
    <scope>NUCLEOTIDE SEQUENCE [LARGE SCALE GENOMIC DNA]</scope>
    <source>
        <strain evidence="10 11">SBC82</strain>
    </source>
</reference>
<evidence type="ECO:0000256" key="4">
    <source>
        <dbReference type="ARBA" id="ARBA00022670"/>
    </source>
</evidence>
<name>A0A2Z5FZR1_9BACT</name>
<dbReference type="PROSITE" id="PS00708">
    <property type="entry name" value="PRO_ENDOPEP_SER"/>
    <property type="match status" value="1"/>
</dbReference>
<proteinExistence type="inferred from homology"/>
<keyword evidence="6" id="KW-0720">Serine protease</keyword>
<gene>
    <name evidence="10" type="ORF">ACPOL_2516</name>
</gene>
<evidence type="ECO:0000256" key="5">
    <source>
        <dbReference type="ARBA" id="ARBA00022801"/>
    </source>
</evidence>
<dbReference type="InterPro" id="IPR023302">
    <property type="entry name" value="Pept_S9A_N"/>
</dbReference>
<dbReference type="PANTHER" id="PTHR42881:SF2">
    <property type="entry name" value="PROLYL ENDOPEPTIDASE"/>
    <property type="match status" value="1"/>
</dbReference>
<dbReference type="InterPro" id="IPR002470">
    <property type="entry name" value="Peptidase_S9A"/>
</dbReference>
<keyword evidence="5" id="KW-0378">Hydrolase</keyword>
<dbReference type="RefSeq" id="WP_236657413.1">
    <property type="nucleotide sequence ID" value="NZ_CP030840.1"/>
</dbReference>
<dbReference type="Pfam" id="PF02897">
    <property type="entry name" value="Peptidase_S9_N"/>
    <property type="match status" value="1"/>
</dbReference>
<protein>
    <recommendedName>
        <fullName evidence="3">prolyl oligopeptidase</fullName>
        <ecNumber evidence="3">3.4.21.26</ecNumber>
    </recommendedName>
</protein>
<dbReference type="InterPro" id="IPR029058">
    <property type="entry name" value="AB_hydrolase_fold"/>
</dbReference>
<dbReference type="PANTHER" id="PTHR42881">
    <property type="entry name" value="PROLYL ENDOPEPTIDASE"/>
    <property type="match status" value="1"/>
</dbReference>
<feature type="domain" description="Peptidase S9A N-terminal" evidence="9">
    <location>
        <begin position="59"/>
        <end position="444"/>
    </location>
</feature>
<accession>A0A2Z5FZR1</accession>
<evidence type="ECO:0000313" key="11">
    <source>
        <dbReference type="Proteomes" id="UP000253606"/>
    </source>
</evidence>
<feature type="chain" id="PRO_5016274648" description="prolyl oligopeptidase" evidence="7">
    <location>
        <begin position="25"/>
        <end position="718"/>
    </location>
</feature>
<dbReference type="InterPro" id="IPR002471">
    <property type="entry name" value="Pept_S9_AS"/>
</dbReference>
<dbReference type="AlphaFoldDB" id="A0A2Z5FZR1"/>
<dbReference type="GO" id="GO:0006508">
    <property type="term" value="P:proteolysis"/>
    <property type="evidence" value="ECO:0007669"/>
    <property type="project" value="UniProtKB-KW"/>
</dbReference>
<feature type="signal peptide" evidence="7">
    <location>
        <begin position="1"/>
        <end position="24"/>
    </location>
</feature>
<evidence type="ECO:0000256" key="3">
    <source>
        <dbReference type="ARBA" id="ARBA00011897"/>
    </source>
</evidence>
<dbReference type="InterPro" id="IPR051167">
    <property type="entry name" value="Prolyl_oligopep/macrocyclase"/>
</dbReference>
<dbReference type="InterPro" id="IPR001375">
    <property type="entry name" value="Peptidase_S9_cat"/>
</dbReference>
<evidence type="ECO:0000256" key="7">
    <source>
        <dbReference type="SAM" id="SignalP"/>
    </source>
</evidence>
<feature type="domain" description="Peptidase S9 prolyl oligopeptidase catalytic" evidence="8">
    <location>
        <begin position="507"/>
        <end position="716"/>
    </location>
</feature>
<keyword evidence="4" id="KW-0645">Protease</keyword>
<evidence type="ECO:0000259" key="8">
    <source>
        <dbReference type="Pfam" id="PF00326"/>
    </source>
</evidence>
<evidence type="ECO:0000259" key="9">
    <source>
        <dbReference type="Pfam" id="PF02897"/>
    </source>
</evidence>
<dbReference type="EMBL" id="CP030840">
    <property type="protein sequence ID" value="AXC11836.1"/>
    <property type="molecule type" value="Genomic_DNA"/>
</dbReference>
<comment type="similarity">
    <text evidence="2">Belongs to the peptidase S9A family.</text>
</comment>
<evidence type="ECO:0000256" key="1">
    <source>
        <dbReference type="ARBA" id="ARBA00001070"/>
    </source>
</evidence>
<dbReference type="EC" id="3.4.21.26" evidence="3"/>
<evidence type="ECO:0000256" key="6">
    <source>
        <dbReference type="ARBA" id="ARBA00022825"/>
    </source>
</evidence>
<evidence type="ECO:0000256" key="2">
    <source>
        <dbReference type="ARBA" id="ARBA00005228"/>
    </source>
</evidence>